<protein>
    <submittedName>
        <fullName evidence="1">7438_t:CDS:1</fullName>
    </submittedName>
</protein>
<dbReference type="EMBL" id="CAJVQB010005171">
    <property type="protein sequence ID" value="CAG8654945.1"/>
    <property type="molecule type" value="Genomic_DNA"/>
</dbReference>
<name>A0ABN7USI3_GIGMA</name>
<organism evidence="1 2">
    <name type="scientific">Gigaspora margarita</name>
    <dbReference type="NCBI Taxonomy" id="4874"/>
    <lineage>
        <taxon>Eukaryota</taxon>
        <taxon>Fungi</taxon>
        <taxon>Fungi incertae sedis</taxon>
        <taxon>Mucoromycota</taxon>
        <taxon>Glomeromycotina</taxon>
        <taxon>Glomeromycetes</taxon>
        <taxon>Diversisporales</taxon>
        <taxon>Gigasporaceae</taxon>
        <taxon>Gigaspora</taxon>
    </lineage>
</organism>
<evidence type="ECO:0000313" key="2">
    <source>
        <dbReference type="Proteomes" id="UP000789901"/>
    </source>
</evidence>
<comment type="caution">
    <text evidence="1">The sequence shown here is derived from an EMBL/GenBank/DDBJ whole genome shotgun (WGS) entry which is preliminary data.</text>
</comment>
<accession>A0ABN7USI3</accession>
<sequence length="70" mass="7824">MHQNSETNKKSILIRQSLSTPYVSNTFDSFTKIIDANPLFTSINISAHKVGLRGSVKLIEILGKTPKHEQ</sequence>
<reference evidence="1 2" key="1">
    <citation type="submission" date="2021-06" db="EMBL/GenBank/DDBJ databases">
        <authorList>
            <person name="Kallberg Y."/>
            <person name="Tangrot J."/>
            <person name="Rosling A."/>
        </authorList>
    </citation>
    <scope>NUCLEOTIDE SEQUENCE [LARGE SCALE GENOMIC DNA]</scope>
    <source>
        <strain evidence="1 2">120-4 pot B 10/14</strain>
    </source>
</reference>
<keyword evidence="2" id="KW-1185">Reference proteome</keyword>
<gene>
    <name evidence="1" type="ORF">GMARGA_LOCUS9559</name>
</gene>
<proteinExistence type="predicted"/>
<evidence type="ECO:0000313" key="1">
    <source>
        <dbReference type="EMBL" id="CAG8654945.1"/>
    </source>
</evidence>
<dbReference type="Proteomes" id="UP000789901">
    <property type="component" value="Unassembled WGS sequence"/>
</dbReference>